<comment type="similarity">
    <text evidence="1">Belongs to the thioesterase family.</text>
</comment>
<keyword evidence="5" id="KW-1185">Reference proteome</keyword>
<dbReference type="InterPro" id="IPR012223">
    <property type="entry name" value="TEII"/>
</dbReference>
<dbReference type="InterPro" id="IPR029058">
    <property type="entry name" value="AB_hydrolase_fold"/>
</dbReference>
<keyword evidence="2" id="KW-0378">Hydrolase</keyword>
<accession>A0A173MEB7</accession>
<dbReference type="InterPro" id="IPR001031">
    <property type="entry name" value="Thioesterase"/>
</dbReference>
<evidence type="ECO:0000259" key="3">
    <source>
        <dbReference type="SMART" id="SM00824"/>
    </source>
</evidence>
<evidence type="ECO:0000256" key="1">
    <source>
        <dbReference type="ARBA" id="ARBA00007169"/>
    </source>
</evidence>
<dbReference type="SUPFAM" id="SSF53474">
    <property type="entry name" value="alpha/beta-Hydrolases"/>
    <property type="match status" value="1"/>
</dbReference>
<dbReference type="GO" id="GO:0008610">
    <property type="term" value="P:lipid biosynthetic process"/>
    <property type="evidence" value="ECO:0007669"/>
    <property type="project" value="TreeGrafter"/>
</dbReference>
<dbReference type="InterPro" id="IPR020802">
    <property type="entry name" value="TesA-like"/>
</dbReference>
<dbReference type="PANTHER" id="PTHR11487">
    <property type="entry name" value="THIOESTERASE"/>
    <property type="match status" value="1"/>
</dbReference>
<dbReference type="KEGG" id="fln:FLA_1946"/>
<organism evidence="4 5">
    <name type="scientific">Filimonas lacunae</name>
    <dbReference type="NCBI Taxonomy" id="477680"/>
    <lineage>
        <taxon>Bacteria</taxon>
        <taxon>Pseudomonadati</taxon>
        <taxon>Bacteroidota</taxon>
        <taxon>Chitinophagia</taxon>
        <taxon>Chitinophagales</taxon>
        <taxon>Chitinophagaceae</taxon>
        <taxon>Filimonas</taxon>
    </lineage>
</organism>
<dbReference type="AlphaFoldDB" id="A0A173MEB7"/>
<dbReference type="RefSeq" id="WP_084206325.1">
    <property type="nucleotide sequence ID" value="NZ_AP017422.1"/>
</dbReference>
<gene>
    <name evidence="4" type="ORF">SAMN05421788_1067</name>
</gene>
<reference evidence="5" key="1">
    <citation type="submission" date="2017-01" db="EMBL/GenBank/DDBJ databases">
        <authorList>
            <person name="Varghese N."/>
            <person name="Submissions S."/>
        </authorList>
    </citation>
    <scope>NUCLEOTIDE SEQUENCE [LARGE SCALE GENOMIC DNA]</scope>
    <source>
        <strain evidence="5">DSM 21054</strain>
    </source>
</reference>
<dbReference type="GO" id="GO:0016787">
    <property type="term" value="F:hydrolase activity"/>
    <property type="evidence" value="ECO:0007669"/>
    <property type="project" value="UniProtKB-KW"/>
</dbReference>
<evidence type="ECO:0000313" key="5">
    <source>
        <dbReference type="Proteomes" id="UP000186917"/>
    </source>
</evidence>
<dbReference type="STRING" id="477680.SAMN05421788_1067"/>
<name>A0A173MEB7_9BACT</name>
<dbReference type="Gene3D" id="3.40.50.1820">
    <property type="entry name" value="alpha/beta hydrolase"/>
    <property type="match status" value="1"/>
</dbReference>
<dbReference type="Pfam" id="PF00975">
    <property type="entry name" value="Thioesterase"/>
    <property type="match status" value="1"/>
</dbReference>
<evidence type="ECO:0000313" key="4">
    <source>
        <dbReference type="EMBL" id="SIT23786.1"/>
    </source>
</evidence>
<sequence>MIKPQLFLLHFAGGNCYSYLPLSALLKEFDVVSLELPGRGQRLDEPLLKDYDLAVQDIFHQITSKLSGARFMLYGHSMGAYLALSVCAMLEDAGKYPAYLVVSGNAGPGLREKRNTYLLEHRLFWKEVQSLGGIADELLASMEWVALFEPVLRADYEIVEREDMDTSTLVQAPIYALMGDKEEQVEAIGNWGRYTASAFEWVILKGDHFFIFSQAAALTNAIKKCYATVTVTVIPS</sequence>
<dbReference type="OrthoDB" id="2213423at2"/>
<dbReference type="EMBL" id="FTOR01000006">
    <property type="protein sequence ID" value="SIT23786.1"/>
    <property type="molecule type" value="Genomic_DNA"/>
</dbReference>
<dbReference type="SMART" id="SM00824">
    <property type="entry name" value="PKS_TE"/>
    <property type="match status" value="1"/>
</dbReference>
<protein>
    <submittedName>
        <fullName evidence="4">Surfactin synthase thioesterase subunit</fullName>
    </submittedName>
</protein>
<proteinExistence type="inferred from homology"/>
<evidence type="ECO:0000256" key="2">
    <source>
        <dbReference type="ARBA" id="ARBA00022801"/>
    </source>
</evidence>
<feature type="domain" description="Thioesterase TesA-like" evidence="3">
    <location>
        <begin position="10"/>
        <end position="222"/>
    </location>
</feature>
<dbReference type="Proteomes" id="UP000186917">
    <property type="component" value="Unassembled WGS sequence"/>
</dbReference>
<dbReference type="PANTHER" id="PTHR11487:SF0">
    <property type="entry name" value="S-ACYL FATTY ACID SYNTHASE THIOESTERASE, MEDIUM CHAIN"/>
    <property type="match status" value="1"/>
</dbReference>